<evidence type="ECO:0000313" key="1">
    <source>
        <dbReference type="EMBL" id="EOP49235.1"/>
    </source>
</evidence>
<evidence type="ECO:0000313" key="2">
    <source>
        <dbReference type="Proteomes" id="UP000013989"/>
    </source>
</evidence>
<gene>
    <name evidence="1" type="ORF">IGU_06903</name>
</gene>
<comment type="caution">
    <text evidence="1">The sequence shown here is derived from an EMBL/GenBank/DDBJ whole genome shotgun (WGS) entry which is preliminary data.</text>
</comment>
<accession>A0A9W5VBH3</accession>
<organism evidence="1 2">
    <name type="scientific">Bacillus cereus ISP2954</name>
    <dbReference type="NCBI Taxonomy" id="1053215"/>
    <lineage>
        <taxon>Bacteria</taxon>
        <taxon>Bacillati</taxon>
        <taxon>Bacillota</taxon>
        <taxon>Bacilli</taxon>
        <taxon>Bacillales</taxon>
        <taxon>Bacillaceae</taxon>
        <taxon>Bacillus</taxon>
        <taxon>Bacillus cereus group</taxon>
    </lineage>
</organism>
<dbReference type="RefSeq" id="WP_001179589.1">
    <property type="nucleotide sequence ID" value="NZ_KB976786.1"/>
</dbReference>
<name>A0A9W5VBH3_BACCE</name>
<reference evidence="1 2" key="1">
    <citation type="submission" date="2012-12" db="EMBL/GenBank/DDBJ databases">
        <title>The Genome Sequence of Bacillus cereus ISP2954.</title>
        <authorList>
            <consortium name="The Broad Institute Genome Sequencing Platform"/>
            <consortium name="The Broad Institute Genome Sequencing Center for Infectious Disease"/>
            <person name="Feldgarden M."/>
            <person name="Van der Auwera G.A."/>
            <person name="Mahillon J."/>
            <person name="Duprez V."/>
            <person name="Timmery S."/>
            <person name="Mattelet C."/>
            <person name="Dierick K."/>
            <person name="Sun M."/>
            <person name="Yu Z."/>
            <person name="Zhu L."/>
            <person name="Hu X."/>
            <person name="Shank E.B."/>
            <person name="Swiecicka I."/>
            <person name="Hansen B.M."/>
            <person name="Andrup L."/>
            <person name="Walker B."/>
            <person name="Young S.K."/>
            <person name="Zeng Q."/>
            <person name="Gargeya S."/>
            <person name="Fitzgerald M."/>
            <person name="Haas B."/>
            <person name="Abouelleil A."/>
            <person name="Alvarado L."/>
            <person name="Arachchi H.M."/>
            <person name="Berlin A.M."/>
            <person name="Chapman S.B."/>
            <person name="Dewar J."/>
            <person name="Goldberg J."/>
            <person name="Griggs A."/>
            <person name="Gujja S."/>
            <person name="Hansen M."/>
            <person name="Howarth C."/>
            <person name="Imamovic A."/>
            <person name="Larimer J."/>
            <person name="McCowan C."/>
            <person name="Murphy C."/>
            <person name="Neiman D."/>
            <person name="Pearson M."/>
            <person name="Priest M."/>
            <person name="Roberts A."/>
            <person name="Saif S."/>
            <person name="Shea T."/>
            <person name="Sisk P."/>
            <person name="Sykes S."/>
            <person name="Wortman J."/>
            <person name="Nusbaum C."/>
            <person name="Birren B."/>
        </authorList>
    </citation>
    <scope>NUCLEOTIDE SEQUENCE [LARGE SCALE GENOMIC DNA]</scope>
    <source>
        <strain evidence="1 2">ISP2954</strain>
    </source>
</reference>
<protein>
    <submittedName>
        <fullName evidence="1">Uncharacterized protein</fullName>
    </submittedName>
</protein>
<proteinExistence type="predicted"/>
<dbReference type="EMBL" id="AHEJ01000138">
    <property type="protein sequence ID" value="EOP49235.1"/>
    <property type="molecule type" value="Genomic_DNA"/>
</dbReference>
<sequence>MQNIKEIKKLIRKNPGKYASISTTEDGDFEGVLLSGFFAKQVMKLASQSNHISHDFNSNDLRSSDLTLKGVFLFNGTGVHFVFYEGLESIRIYDSPMFEEDSKEMFEYFKEWLHAHS</sequence>
<dbReference type="AlphaFoldDB" id="A0A9W5VBH3"/>
<dbReference type="Proteomes" id="UP000013989">
    <property type="component" value="Unassembled WGS sequence"/>
</dbReference>